<dbReference type="Proteomes" id="UP000267821">
    <property type="component" value="Unassembled WGS sequence"/>
</dbReference>
<keyword evidence="7" id="KW-0808">Transferase</keyword>
<proteinExistence type="inferred from homology"/>
<evidence type="ECO:0000256" key="10">
    <source>
        <dbReference type="ARBA" id="ARBA00022989"/>
    </source>
</evidence>
<dbReference type="Pfam" id="PF04922">
    <property type="entry name" value="DIE2_ALG10"/>
    <property type="match status" value="1"/>
</dbReference>
<feature type="transmembrane region" description="Helical" evidence="15">
    <location>
        <begin position="129"/>
        <end position="150"/>
    </location>
</feature>
<dbReference type="GO" id="GO:0005789">
    <property type="term" value="C:endoplasmic reticulum membrane"/>
    <property type="evidence" value="ECO:0007669"/>
    <property type="project" value="UniProtKB-SubCell"/>
</dbReference>
<evidence type="ECO:0000256" key="5">
    <source>
        <dbReference type="ARBA" id="ARBA00018512"/>
    </source>
</evidence>
<evidence type="ECO:0000256" key="2">
    <source>
        <dbReference type="ARBA" id="ARBA00004922"/>
    </source>
</evidence>
<dbReference type="STRING" id="1051890.A0A3N4LFQ7"/>
<feature type="transmembrane region" description="Helical" evidence="15">
    <location>
        <begin position="243"/>
        <end position="262"/>
    </location>
</feature>
<keyword evidence="6" id="KW-0328">Glycosyltransferase</keyword>
<feature type="transmembrane region" description="Helical" evidence="15">
    <location>
        <begin position="59"/>
        <end position="80"/>
    </location>
</feature>
<evidence type="ECO:0000256" key="13">
    <source>
        <dbReference type="ARBA" id="ARBA00044727"/>
    </source>
</evidence>
<gene>
    <name evidence="17" type="ORF">L211DRAFT_811520</name>
</gene>
<accession>A0A3N4LFQ7</accession>
<feature type="transmembrane region" description="Helical" evidence="15">
    <location>
        <begin position="500"/>
        <end position="519"/>
    </location>
</feature>
<dbReference type="UniPathway" id="UPA00378"/>
<evidence type="ECO:0000256" key="11">
    <source>
        <dbReference type="ARBA" id="ARBA00023136"/>
    </source>
</evidence>
<keyword evidence="10 15" id="KW-1133">Transmembrane helix</keyword>
<name>A0A3N4LFQ7_9PEZI</name>
<evidence type="ECO:0000256" key="6">
    <source>
        <dbReference type="ARBA" id="ARBA00022676"/>
    </source>
</evidence>
<feature type="transmembrane region" description="Helical" evidence="15">
    <location>
        <begin position="309"/>
        <end position="326"/>
    </location>
</feature>
<evidence type="ECO:0000256" key="15">
    <source>
        <dbReference type="SAM" id="Phobius"/>
    </source>
</evidence>
<keyword evidence="11 15" id="KW-0472">Membrane</keyword>
<feature type="transmembrane region" description="Helical" evidence="15">
    <location>
        <begin position="92"/>
        <end position="109"/>
    </location>
</feature>
<comment type="pathway">
    <text evidence="2">Protein modification; protein glycosylation.</text>
</comment>
<dbReference type="AlphaFoldDB" id="A0A3N4LFQ7"/>
<keyword evidence="9" id="KW-0256">Endoplasmic reticulum</keyword>
<reference evidence="17 18" key="1">
    <citation type="journal article" date="2018" name="Nat. Ecol. Evol.">
        <title>Pezizomycetes genomes reveal the molecular basis of ectomycorrhizal truffle lifestyle.</title>
        <authorList>
            <person name="Murat C."/>
            <person name="Payen T."/>
            <person name="Noel B."/>
            <person name="Kuo A."/>
            <person name="Morin E."/>
            <person name="Chen J."/>
            <person name="Kohler A."/>
            <person name="Krizsan K."/>
            <person name="Balestrini R."/>
            <person name="Da Silva C."/>
            <person name="Montanini B."/>
            <person name="Hainaut M."/>
            <person name="Levati E."/>
            <person name="Barry K.W."/>
            <person name="Belfiori B."/>
            <person name="Cichocki N."/>
            <person name="Clum A."/>
            <person name="Dockter R.B."/>
            <person name="Fauchery L."/>
            <person name="Guy J."/>
            <person name="Iotti M."/>
            <person name="Le Tacon F."/>
            <person name="Lindquist E.A."/>
            <person name="Lipzen A."/>
            <person name="Malagnac F."/>
            <person name="Mello A."/>
            <person name="Molinier V."/>
            <person name="Miyauchi S."/>
            <person name="Poulain J."/>
            <person name="Riccioni C."/>
            <person name="Rubini A."/>
            <person name="Sitrit Y."/>
            <person name="Splivallo R."/>
            <person name="Traeger S."/>
            <person name="Wang M."/>
            <person name="Zifcakova L."/>
            <person name="Wipf D."/>
            <person name="Zambonelli A."/>
            <person name="Paolocci F."/>
            <person name="Nowrousian M."/>
            <person name="Ottonello S."/>
            <person name="Baldrian P."/>
            <person name="Spatafora J.W."/>
            <person name="Henrissat B."/>
            <person name="Nagy L.G."/>
            <person name="Aury J.M."/>
            <person name="Wincker P."/>
            <person name="Grigoriev I.V."/>
            <person name="Bonfante P."/>
            <person name="Martin F.M."/>
        </authorList>
    </citation>
    <scope>NUCLEOTIDE SEQUENCE [LARGE SCALE GENOMIC DNA]</scope>
    <source>
        <strain evidence="17 18">ATCC MYA-4762</strain>
    </source>
</reference>
<dbReference type="PANTHER" id="PTHR12989:SF10">
    <property type="entry name" value="DOL-P-GLC:GLC(2)MAN(9)GLCNAC(2)-PP-DOL ALPHA-1,2-GLUCOSYLTRANSFERASE-RELATED"/>
    <property type="match status" value="1"/>
</dbReference>
<sequence>MVPLLLRLSFLVLAASLLAYKFNTIVPEPYLDEVFHIPQSQRYCEGRWTEWDDKITTPFGLYVLSYIYTRVLLPVFPYLGQDNICSTPILRSFNALGITIVLPLLSYRVSRRHQRNKSEAASDAISIGFFPLLFFFGGLFYTDIWSTVFLLAAYERVLAGIAWASAALSAISLLFRQTNVLWTAFFCVLNVLSRLEREAIALKKKDKGGPPQKIIISSYQQILGNAWQTGDVYNPLLAEADIPGGWCLSGIVVSITSLLFSVRRFPLQTIVATIPFVAVMVGFVAFVVWNGGIVLGDKTAHVATIHAPQLFYFSLFTMFISWPLVITPSLPLRFLHENFPIIFPAPRGPIQQMPIRTSIVQRMVRTFLTLAILAGMGLVVHYNTYLHPYLLADNRHYPFYLFRRTIMAHPAVKYIAVPVYYACGWCNLYALQQPTLQSRLTRNNGDVTTIWALAYFATFLGSVIGAGLVEFRYFVPAWVLWRLAVGSKGVDQDQGGSWRWWLEIAWFAGINTATAWLFLNKGFSWENEPGKVQRFMW</sequence>
<dbReference type="OrthoDB" id="4769at2759"/>
<dbReference type="InterPro" id="IPR016900">
    <property type="entry name" value="Alg10"/>
</dbReference>
<feature type="transmembrane region" description="Helical" evidence="15">
    <location>
        <begin position="157"/>
        <end position="175"/>
    </location>
</feature>
<organism evidence="17 18">
    <name type="scientific">Terfezia boudieri ATCC MYA-4762</name>
    <dbReference type="NCBI Taxonomy" id="1051890"/>
    <lineage>
        <taxon>Eukaryota</taxon>
        <taxon>Fungi</taxon>
        <taxon>Dikarya</taxon>
        <taxon>Ascomycota</taxon>
        <taxon>Pezizomycotina</taxon>
        <taxon>Pezizomycetes</taxon>
        <taxon>Pezizales</taxon>
        <taxon>Pezizaceae</taxon>
        <taxon>Terfezia</taxon>
    </lineage>
</organism>
<dbReference type="EC" id="2.4.1.256" evidence="4"/>
<comment type="similarity">
    <text evidence="3">Belongs to the ALG10 glucosyltransferase family.</text>
</comment>
<dbReference type="FunCoup" id="A0A3N4LFQ7">
    <property type="interactions" value="678"/>
</dbReference>
<dbReference type="PIRSF" id="PIRSF028810">
    <property type="entry name" value="Alpha1_2_glucosyltferase_Alg10"/>
    <property type="match status" value="1"/>
</dbReference>
<evidence type="ECO:0000256" key="1">
    <source>
        <dbReference type="ARBA" id="ARBA00004477"/>
    </source>
</evidence>
<feature type="transmembrane region" description="Helical" evidence="15">
    <location>
        <begin position="411"/>
        <end position="431"/>
    </location>
</feature>
<evidence type="ECO:0000256" key="8">
    <source>
        <dbReference type="ARBA" id="ARBA00022692"/>
    </source>
</evidence>
<dbReference type="InParanoid" id="A0A3N4LFQ7"/>
<evidence type="ECO:0000313" key="18">
    <source>
        <dbReference type="Proteomes" id="UP000267821"/>
    </source>
</evidence>
<comment type="subcellular location">
    <subcellularLocation>
        <location evidence="1">Endoplasmic reticulum membrane</location>
        <topology evidence="1">Multi-pass membrane protein</topology>
    </subcellularLocation>
</comment>
<feature type="transmembrane region" description="Helical" evidence="15">
    <location>
        <begin position="363"/>
        <end position="382"/>
    </location>
</feature>
<feature type="transmembrane region" description="Helical" evidence="15">
    <location>
        <begin position="269"/>
        <end position="289"/>
    </location>
</feature>
<keyword evidence="16" id="KW-0732">Signal</keyword>
<evidence type="ECO:0000256" key="4">
    <source>
        <dbReference type="ARBA" id="ARBA00011967"/>
    </source>
</evidence>
<evidence type="ECO:0000256" key="9">
    <source>
        <dbReference type="ARBA" id="ARBA00022824"/>
    </source>
</evidence>
<evidence type="ECO:0000256" key="3">
    <source>
        <dbReference type="ARBA" id="ARBA00010600"/>
    </source>
</evidence>
<keyword evidence="8 15" id="KW-0812">Transmembrane</keyword>
<protein>
    <recommendedName>
        <fullName evidence="5">Dol-P-Glc:Glc(2)Man(9)GlcNAc(2)-PP-Dol alpha-1,2-glucosyltransferase</fullName>
        <ecNumber evidence="4">2.4.1.256</ecNumber>
    </recommendedName>
    <alternativeName>
        <fullName evidence="12">Asparagine-linked glycosylation protein 10</fullName>
    </alternativeName>
</protein>
<dbReference type="GO" id="GO:0006488">
    <property type="term" value="P:dolichol-linked oligosaccharide biosynthetic process"/>
    <property type="evidence" value="ECO:0007669"/>
    <property type="project" value="InterPro"/>
</dbReference>
<evidence type="ECO:0000256" key="12">
    <source>
        <dbReference type="ARBA" id="ARBA00032069"/>
    </source>
</evidence>
<dbReference type="PANTHER" id="PTHR12989">
    <property type="entry name" value="ALPHA-1,2-GLUCOSYLTRANSFERASE ALG10"/>
    <property type="match status" value="1"/>
</dbReference>
<evidence type="ECO:0000313" key="17">
    <source>
        <dbReference type="EMBL" id="RPB21724.1"/>
    </source>
</evidence>
<evidence type="ECO:0000256" key="7">
    <source>
        <dbReference type="ARBA" id="ARBA00022679"/>
    </source>
</evidence>
<dbReference type="EMBL" id="ML121557">
    <property type="protein sequence ID" value="RPB21724.1"/>
    <property type="molecule type" value="Genomic_DNA"/>
</dbReference>
<evidence type="ECO:0000256" key="16">
    <source>
        <dbReference type="SAM" id="SignalP"/>
    </source>
</evidence>
<comment type="catalytic activity">
    <reaction evidence="14">
        <text>an alpha-D-Glc-(1-&gt;3)-alpha-D-Glc-(1-&gt;3)-alpha-D-Man-(1-&gt;2)-alpha-D-Man-(1-&gt;2)-alpha-D-Man-(1-&gt;3)-[alpha-D-Man-(1-&gt;2)-alpha-D-Man-(1-&gt;3)-[alpha-D-Man-(1-&gt;2)-alpha-D-Man-(1-&gt;6)]-alpha-D-Man-(1-&gt;6)]-beta-D-Man-(1-&gt;4)-beta-D-GlcNAc-(1-&gt;4)-alpha-D-GlcNAc-diphospho-di-trans,poly-cis-dolichol + a di-trans,poly-cis-dolichyl beta-D-glucosyl phosphate = a alpha-D-Glc-(1-&gt;2)-alpha-D-Glc-(1-&gt;3)-alpha-D-Glc-(1-&gt;3)-alpha-D-Man-(1-&gt;2)-alpha-D-Man-(1-&gt;2)-alpha-D-Man-(1-&gt;3)-[alpha-D-Man-(1-&gt;2)-alpha-D-Man-(1-&gt;3)-[alpha-D-Man-(1-&gt;2)-alpha-D-Man-(1-&gt;6)]-alpha-D-Man-(1-&gt;6)]-beta-D-Man-(1-&gt;4)-beta-D-GlcNAc-(1-&gt;4)-alpha-D-GlcNAc-diphospho-di-trans,poly-cis-dolichol + a di-trans,poly-cis-dolichyl phosphate + H(+)</text>
        <dbReference type="Rhea" id="RHEA:29543"/>
        <dbReference type="Rhea" id="RHEA-COMP:19498"/>
        <dbReference type="Rhea" id="RHEA-COMP:19502"/>
        <dbReference type="Rhea" id="RHEA-COMP:19512"/>
        <dbReference type="Rhea" id="RHEA-COMP:19522"/>
        <dbReference type="ChEBI" id="CHEBI:15378"/>
        <dbReference type="ChEBI" id="CHEBI:57525"/>
        <dbReference type="ChEBI" id="CHEBI:57683"/>
        <dbReference type="ChEBI" id="CHEBI:132522"/>
        <dbReference type="ChEBI" id="CHEBI:132523"/>
        <dbReference type="EC" id="2.4.1.256"/>
    </reaction>
    <physiologicalReaction direction="left-to-right" evidence="14">
        <dbReference type="Rhea" id="RHEA:29544"/>
    </physiologicalReaction>
</comment>
<dbReference type="GO" id="GO:0106073">
    <property type="term" value="F:dolichyl pyrophosphate Glc2Man9GlcNAc2 alpha-1,2-glucosyltransferase activity"/>
    <property type="evidence" value="ECO:0007669"/>
    <property type="project" value="UniProtKB-EC"/>
</dbReference>
<keyword evidence="18" id="KW-1185">Reference proteome</keyword>
<feature type="signal peptide" evidence="16">
    <location>
        <begin position="1"/>
        <end position="19"/>
    </location>
</feature>
<feature type="transmembrane region" description="Helical" evidence="15">
    <location>
        <begin position="452"/>
        <end position="475"/>
    </location>
</feature>
<evidence type="ECO:0000256" key="14">
    <source>
        <dbReference type="ARBA" id="ARBA00048064"/>
    </source>
</evidence>
<feature type="chain" id="PRO_5018116623" description="Dol-P-Glc:Glc(2)Man(9)GlcNAc(2)-PP-Dol alpha-1,2-glucosyltransferase" evidence="16">
    <location>
        <begin position="20"/>
        <end position="537"/>
    </location>
</feature>
<comment type="function">
    <text evidence="13">Dol-P-Glc:Glc(2)Man(9)GlcNAc(2)-PP-Dol alpha-1,2-glucosyltransferase that operates in the biosynthetic pathway of dolichol-linked oligosaccharides, the glycan precursors employed in protein asparagine (N)-glycosylation. The assembly of dolichol-linked oligosaccharides begins on the cytosolic side of the endoplasmic reticulum membrane and finishes in its lumen. The sequential addition of sugars to dolichol pyrophosphate produces dolichol-linked oligosaccharides containing fourteen sugars, including two GlcNAcs, nine mannoses and three glucoses. Once assembled, the oligosaccharide is transferred from the lipid to nascent proteins by oligosaccharyltransferases. In the lumen of the endoplasmic reticulum, adds the third and last glucose residue from dolichyl phosphate glucose (Dol-P-Glc) onto the lipid-linked oligosaccharide intermediate Glc(2)Man(9)GlcNAc(2)-PP-Dol to produce Glc(3)Man(9)GlcNAc(2)-PP-Dol.</text>
</comment>